<feature type="domain" description="DUF6536" evidence="2">
    <location>
        <begin position="30"/>
        <end position="191"/>
    </location>
</feature>
<dbReference type="Pfam" id="PF20163">
    <property type="entry name" value="DUF6536"/>
    <property type="match status" value="1"/>
</dbReference>
<feature type="transmembrane region" description="Helical" evidence="1">
    <location>
        <begin position="32"/>
        <end position="54"/>
    </location>
</feature>
<sequence length="393" mass="42963">MASKAVANQNNSLEGQNLADTSGGTKRANWQVSLIGGACACIIVLIINLGITIWSSVSLKANENGEDYEPGQRSSRRIMYEGSCSASRTLSVVIHLIINIFGSILLAASNHGMQCLSTPTRGDVQKAHAHKQWMDIGILTFRNLRMVSRIRVALWLLLILSSVPLHLLFNSVVYSSLTKRRYDTFSVDEEFRLLRKTSGYEPLDDPTDKEIVEQMIAGSYGQLDNLTALQCIDEYAVASQTKRDDLLVIVDSFGSVIMTGFAAPGAAPAHHAGASYLNFPVKEMCRLNFDFQIAVVILAVNFIEAIVLVFIALRPSKEPLFVLGDAIESFLVSLDEKSGGNCLASARMVQTGHFDDLITWIQSVDAEVLQSPGEDGLSAFLCTEVHYTVLVLS</sequence>
<feature type="transmembrane region" description="Helical" evidence="1">
    <location>
        <begin position="291"/>
        <end position="313"/>
    </location>
</feature>
<organism evidence="3 4">
    <name type="scientific">Fusarium gaditjirri</name>
    <dbReference type="NCBI Taxonomy" id="282569"/>
    <lineage>
        <taxon>Eukaryota</taxon>
        <taxon>Fungi</taxon>
        <taxon>Dikarya</taxon>
        <taxon>Ascomycota</taxon>
        <taxon>Pezizomycotina</taxon>
        <taxon>Sordariomycetes</taxon>
        <taxon>Hypocreomycetidae</taxon>
        <taxon>Hypocreales</taxon>
        <taxon>Nectriaceae</taxon>
        <taxon>Fusarium</taxon>
        <taxon>Fusarium nisikadoi species complex</taxon>
    </lineage>
</organism>
<dbReference type="Proteomes" id="UP000604273">
    <property type="component" value="Unassembled WGS sequence"/>
</dbReference>
<evidence type="ECO:0000313" key="3">
    <source>
        <dbReference type="EMBL" id="KAF4958766.1"/>
    </source>
</evidence>
<gene>
    <name evidence="3" type="ORF">FGADI_2110</name>
</gene>
<dbReference type="AlphaFoldDB" id="A0A8H4TJ23"/>
<dbReference type="PANTHER" id="PTHR35395:SF1">
    <property type="entry name" value="DUF6536 DOMAIN-CONTAINING PROTEIN"/>
    <property type="match status" value="1"/>
</dbReference>
<evidence type="ECO:0000256" key="1">
    <source>
        <dbReference type="SAM" id="Phobius"/>
    </source>
</evidence>
<feature type="transmembrane region" description="Helical" evidence="1">
    <location>
        <begin position="152"/>
        <end position="174"/>
    </location>
</feature>
<proteinExistence type="predicted"/>
<keyword evidence="4" id="KW-1185">Reference proteome</keyword>
<dbReference type="InterPro" id="IPR046623">
    <property type="entry name" value="DUF6536"/>
</dbReference>
<name>A0A8H4TJ23_9HYPO</name>
<keyword evidence="1" id="KW-1133">Transmembrane helix</keyword>
<feature type="transmembrane region" description="Helical" evidence="1">
    <location>
        <begin position="89"/>
        <end position="108"/>
    </location>
</feature>
<dbReference type="PANTHER" id="PTHR35395">
    <property type="entry name" value="DUF6536 DOMAIN-CONTAINING PROTEIN"/>
    <property type="match status" value="1"/>
</dbReference>
<dbReference type="OrthoDB" id="5429634at2759"/>
<evidence type="ECO:0000259" key="2">
    <source>
        <dbReference type="Pfam" id="PF20163"/>
    </source>
</evidence>
<reference evidence="3" key="1">
    <citation type="journal article" date="2020" name="BMC Genomics">
        <title>Correction to: Identification and distribution of gene clusters required for synthesis of sphingolipid metabolism inhibitors in diverse species of the filamentous fungus Fusarium.</title>
        <authorList>
            <person name="Kim H.S."/>
            <person name="Lohmar J.M."/>
            <person name="Busman M."/>
            <person name="Brown D.W."/>
            <person name="Naumann T.A."/>
            <person name="Divon H.H."/>
            <person name="Lysoe E."/>
            <person name="Uhlig S."/>
            <person name="Proctor R.H."/>
        </authorList>
    </citation>
    <scope>NUCLEOTIDE SEQUENCE</scope>
    <source>
        <strain evidence="3">NRRL 45417</strain>
    </source>
</reference>
<evidence type="ECO:0000313" key="4">
    <source>
        <dbReference type="Proteomes" id="UP000604273"/>
    </source>
</evidence>
<accession>A0A8H4TJ23</accession>
<comment type="caution">
    <text evidence="3">The sequence shown here is derived from an EMBL/GenBank/DDBJ whole genome shotgun (WGS) entry which is preliminary data.</text>
</comment>
<dbReference type="EMBL" id="JABFAI010000045">
    <property type="protein sequence ID" value="KAF4958766.1"/>
    <property type="molecule type" value="Genomic_DNA"/>
</dbReference>
<protein>
    <recommendedName>
        <fullName evidence="2">DUF6536 domain-containing protein</fullName>
    </recommendedName>
</protein>
<keyword evidence="1" id="KW-0812">Transmembrane</keyword>
<reference evidence="3" key="2">
    <citation type="submission" date="2020-05" db="EMBL/GenBank/DDBJ databases">
        <authorList>
            <person name="Kim H.-S."/>
            <person name="Proctor R.H."/>
            <person name="Brown D.W."/>
        </authorList>
    </citation>
    <scope>NUCLEOTIDE SEQUENCE</scope>
    <source>
        <strain evidence="3">NRRL 45417</strain>
    </source>
</reference>
<keyword evidence="1" id="KW-0472">Membrane</keyword>